<dbReference type="EMBL" id="JRVC01000014">
    <property type="protein sequence ID" value="KHS45074.1"/>
    <property type="molecule type" value="Genomic_DNA"/>
</dbReference>
<dbReference type="InterPro" id="IPR029065">
    <property type="entry name" value="Enolase_C-like"/>
</dbReference>
<keyword evidence="5" id="KW-0456">Lyase</keyword>
<dbReference type="Gene3D" id="3.20.20.120">
    <property type="entry name" value="Enolase-like C-terminal domain"/>
    <property type="match status" value="1"/>
</dbReference>
<dbReference type="Gene3D" id="3.30.390.10">
    <property type="entry name" value="Enolase-like, N-terminal domain"/>
    <property type="match status" value="1"/>
</dbReference>
<dbReference type="EC" id="4.2.1.40" evidence="3"/>
<comment type="catalytic activity">
    <reaction evidence="1">
        <text>D-glucarate = 5-dehydro-4-deoxy-D-glucarate + H2O</text>
        <dbReference type="Rhea" id="RHEA:14573"/>
        <dbReference type="ChEBI" id="CHEBI:15377"/>
        <dbReference type="ChEBI" id="CHEBI:30612"/>
        <dbReference type="ChEBI" id="CHEBI:42819"/>
        <dbReference type="EC" id="4.2.1.40"/>
    </reaction>
</comment>
<dbReference type="PANTHER" id="PTHR48080:SF4">
    <property type="entry name" value="GLUCARATE DEHYDRATASE"/>
    <property type="match status" value="1"/>
</dbReference>
<gene>
    <name evidence="5" type="primary">gudD</name>
    <name evidence="5" type="ORF">NJ75_03001</name>
</gene>
<dbReference type="GO" id="GO:0008872">
    <property type="term" value="F:glucarate dehydratase activity"/>
    <property type="evidence" value="ECO:0007669"/>
    <property type="project" value="UniProtKB-EC"/>
</dbReference>
<comment type="caution">
    <text evidence="5">The sequence shown here is derived from an EMBL/GenBank/DDBJ whole genome shotgun (WGS) entry which is preliminary data.</text>
</comment>
<dbReference type="InterPro" id="IPR036849">
    <property type="entry name" value="Enolase-like_C_sf"/>
</dbReference>
<dbReference type="InterPro" id="IPR013341">
    <property type="entry name" value="Mandelate_racemase_N_dom"/>
</dbReference>
<proteinExistence type="predicted"/>
<dbReference type="PANTHER" id="PTHR48080">
    <property type="entry name" value="D-GALACTONATE DEHYDRATASE-RELATED"/>
    <property type="match status" value="1"/>
</dbReference>
<evidence type="ECO:0000313" key="6">
    <source>
        <dbReference type="Proteomes" id="UP000031338"/>
    </source>
</evidence>
<name>A0A0B9A3C7_9SPHN</name>
<reference evidence="5 6" key="1">
    <citation type="submission" date="2014-10" db="EMBL/GenBank/DDBJ databases">
        <title>Draft genome sequence of Novosphingobium subterraneum DSM 12447.</title>
        <authorList>
            <person name="Gan H.M."/>
            <person name="Gan H.Y."/>
            <person name="Savka M.A."/>
        </authorList>
    </citation>
    <scope>NUCLEOTIDE SEQUENCE [LARGE SCALE GENOMIC DNA]</scope>
    <source>
        <strain evidence="5 6">DSM 12447</strain>
    </source>
</reference>
<dbReference type="AlphaFoldDB" id="A0A0B9A3C7"/>
<accession>A0A0B9A3C7</accession>
<feature type="domain" description="Mandelate racemase/muconate lactonizing enzyme C-terminal" evidence="4">
    <location>
        <begin position="182"/>
        <end position="273"/>
    </location>
</feature>
<dbReference type="InterPro" id="IPR029017">
    <property type="entry name" value="Enolase-like_N"/>
</dbReference>
<evidence type="ECO:0000259" key="4">
    <source>
        <dbReference type="SMART" id="SM00922"/>
    </source>
</evidence>
<dbReference type="SUPFAM" id="SSF51604">
    <property type="entry name" value="Enolase C-terminal domain-like"/>
    <property type="match status" value="1"/>
</dbReference>
<dbReference type="InterPro" id="IPR034593">
    <property type="entry name" value="DgoD-like"/>
</dbReference>
<dbReference type="InterPro" id="IPR013342">
    <property type="entry name" value="Mandelate_racemase_C"/>
</dbReference>
<dbReference type="Proteomes" id="UP000031338">
    <property type="component" value="Unassembled WGS sequence"/>
</dbReference>
<sequence length="292" mass="31207">MAHGAMGDPGRRVRIVDIKVTLIAFRDPPLRNAAGVHEPYALRSIIEITASNGQTGLGEGYGDAASLMALEAVAPRLIGLEITDLNGLRNRIGETLAGLPPPPPGQELAPGSVPARQGASCLSAFEVPLLDLQAKTAGLPLHALLGGAVRREVPFSAYLFFKFDRHIDTPDRPDSWGEAATPDQIVAQARRMITRHGFRGIKLKGGTLPPTIEVASIEALAEAFPGYPLRIEPNGAWSMETAISVAARLGHLIEYYEDPVDGLDAWPSCIGRPACLWRRTWSSPASITCGKA</sequence>
<keyword evidence="6" id="KW-1185">Reference proteome</keyword>
<comment type="pathway">
    <text evidence="2">Carbohydrate acid metabolism; D-glucarate degradation; 2,5-dioxopentanoate from D-glucarate: step 1/2.</text>
</comment>
<evidence type="ECO:0000256" key="1">
    <source>
        <dbReference type="ARBA" id="ARBA00001426"/>
    </source>
</evidence>
<dbReference type="PATRIC" id="fig|48936.3.peg.3014"/>
<protein>
    <recommendedName>
        <fullName evidence="3">glucarate dehydratase</fullName>
        <ecNumber evidence="3">4.2.1.40</ecNumber>
    </recommendedName>
</protein>
<dbReference type="SMART" id="SM00922">
    <property type="entry name" value="MR_MLE"/>
    <property type="match status" value="1"/>
</dbReference>
<dbReference type="SUPFAM" id="SSF54826">
    <property type="entry name" value="Enolase N-terminal domain-like"/>
    <property type="match status" value="1"/>
</dbReference>
<dbReference type="Pfam" id="PF13378">
    <property type="entry name" value="MR_MLE_C"/>
    <property type="match status" value="1"/>
</dbReference>
<evidence type="ECO:0000256" key="2">
    <source>
        <dbReference type="ARBA" id="ARBA00005183"/>
    </source>
</evidence>
<dbReference type="Pfam" id="PF02746">
    <property type="entry name" value="MR_MLE_N"/>
    <property type="match status" value="1"/>
</dbReference>
<dbReference type="RefSeq" id="WP_211257947.1">
    <property type="nucleotide sequence ID" value="NZ_JRVC01000014.1"/>
</dbReference>
<dbReference type="STRING" id="48936.NJ75_03001"/>
<organism evidence="5 6">
    <name type="scientific">Novosphingobium subterraneum</name>
    <dbReference type="NCBI Taxonomy" id="48936"/>
    <lineage>
        <taxon>Bacteria</taxon>
        <taxon>Pseudomonadati</taxon>
        <taxon>Pseudomonadota</taxon>
        <taxon>Alphaproteobacteria</taxon>
        <taxon>Sphingomonadales</taxon>
        <taxon>Sphingomonadaceae</taxon>
        <taxon>Novosphingobium</taxon>
    </lineage>
</organism>
<evidence type="ECO:0000256" key="3">
    <source>
        <dbReference type="ARBA" id="ARBA00011973"/>
    </source>
</evidence>
<evidence type="ECO:0000313" key="5">
    <source>
        <dbReference type="EMBL" id="KHS45074.1"/>
    </source>
</evidence>